<feature type="region of interest" description="Disordered" evidence="1">
    <location>
        <begin position="85"/>
        <end position="106"/>
    </location>
</feature>
<reference evidence="2" key="1">
    <citation type="submission" date="2019-02" db="EMBL/GenBank/DDBJ databases">
        <authorList>
            <person name="Gruber-Vodicka R. H."/>
            <person name="Seah K. B. B."/>
        </authorList>
    </citation>
    <scope>NUCLEOTIDE SEQUENCE</scope>
    <source>
        <strain evidence="2">BECK_BZ131</strain>
    </source>
</reference>
<proteinExistence type="predicted"/>
<organism evidence="2">
    <name type="scientific">Candidatus Kentrum sp. FW</name>
    <dbReference type="NCBI Taxonomy" id="2126338"/>
    <lineage>
        <taxon>Bacteria</taxon>
        <taxon>Pseudomonadati</taxon>
        <taxon>Pseudomonadota</taxon>
        <taxon>Gammaproteobacteria</taxon>
        <taxon>Candidatus Kentrum</taxon>
    </lineage>
</organism>
<evidence type="ECO:0000256" key="1">
    <source>
        <dbReference type="SAM" id="MobiDB-lite"/>
    </source>
</evidence>
<gene>
    <name evidence="2" type="ORF">BECKFW1821C_GA0114237_103029</name>
</gene>
<dbReference type="EMBL" id="CAADFE010000030">
    <property type="protein sequence ID" value="VFJ72027.1"/>
    <property type="molecule type" value="Genomic_DNA"/>
</dbReference>
<accession>A0A450TTL2</accession>
<evidence type="ECO:0000313" key="2">
    <source>
        <dbReference type="EMBL" id="VFJ72027.1"/>
    </source>
</evidence>
<protein>
    <submittedName>
        <fullName evidence="2">Uncharacterized protein</fullName>
    </submittedName>
</protein>
<name>A0A450TTL2_9GAMM</name>
<sequence>MAKINDESKVRGKASLEIIRSTKISGNPTSEFLEANQYAIGGNQKHNRNGIQDVDLLSSGIEYLSSNGDIKRAILLFAAEEIPPRESPQQEIIAPDCTHGLNSRLQ</sequence>
<dbReference type="AlphaFoldDB" id="A0A450TTL2"/>